<dbReference type="AlphaFoldDB" id="A0A2H5XCB4"/>
<proteinExistence type="predicted"/>
<sequence length="117" mass="12450">MKRLTITILVYGAIVTVAYLAGWVAPRVYEGASALPCWIVAAWYARTAWHGEAILLCRWGWGVLAFGWLLVGGAFLLPPGTARGLTLASAGTALTIGFLTVWLAHWNPPGTEGGEAP</sequence>
<reference evidence="3" key="1">
    <citation type="submission" date="2017-09" db="EMBL/GenBank/DDBJ databases">
        <title>Metaegenomics of thermophilic ammonia-oxidizing enrichment culture.</title>
        <authorList>
            <person name="Kato S."/>
            <person name="Suzuki K."/>
        </authorList>
    </citation>
    <scope>NUCLEOTIDE SEQUENCE [LARGE SCALE GENOMIC DNA]</scope>
</reference>
<evidence type="ECO:0000313" key="2">
    <source>
        <dbReference type="EMBL" id="GBC98838.1"/>
    </source>
</evidence>
<comment type="caution">
    <text evidence="2">The sequence shown here is derived from an EMBL/GenBank/DDBJ whole genome shotgun (WGS) entry which is preliminary data.</text>
</comment>
<evidence type="ECO:0000313" key="3">
    <source>
        <dbReference type="Proteomes" id="UP000236173"/>
    </source>
</evidence>
<accession>A0A2H5XCB4</accession>
<feature type="transmembrane region" description="Helical" evidence="1">
    <location>
        <begin position="84"/>
        <end position="104"/>
    </location>
</feature>
<feature type="transmembrane region" description="Helical" evidence="1">
    <location>
        <begin position="7"/>
        <end position="25"/>
    </location>
</feature>
<keyword evidence="1" id="KW-0472">Membrane</keyword>
<protein>
    <submittedName>
        <fullName evidence="2">Uncharacterized protein</fullName>
    </submittedName>
</protein>
<organism evidence="2 3">
    <name type="scientific">Candidatus Fervidibacter japonicus</name>
    <dbReference type="NCBI Taxonomy" id="2035412"/>
    <lineage>
        <taxon>Bacteria</taxon>
        <taxon>Candidatus Fervidibacterota</taxon>
        <taxon>Candidatus Fervidibacter</taxon>
    </lineage>
</organism>
<evidence type="ECO:0000256" key="1">
    <source>
        <dbReference type="SAM" id="Phobius"/>
    </source>
</evidence>
<feature type="transmembrane region" description="Helical" evidence="1">
    <location>
        <begin position="59"/>
        <end position="77"/>
    </location>
</feature>
<name>A0A2H5XCB4_9BACT</name>
<keyword evidence="1" id="KW-0812">Transmembrane</keyword>
<gene>
    <name evidence="2" type="ORF">HRbin17_01354</name>
</gene>
<dbReference type="EMBL" id="BEHT01000016">
    <property type="protein sequence ID" value="GBC98838.1"/>
    <property type="molecule type" value="Genomic_DNA"/>
</dbReference>
<keyword evidence="1" id="KW-1133">Transmembrane helix</keyword>
<dbReference type="Proteomes" id="UP000236173">
    <property type="component" value="Unassembled WGS sequence"/>
</dbReference>